<gene>
    <name evidence="1" type="ORF">RGR602_PC01735</name>
</gene>
<geneLocation type="plasmid" evidence="1 2">
    <name>pRgalR602c</name>
</geneLocation>
<reference evidence="1 2" key="1">
    <citation type="submission" date="2013-11" db="EMBL/GenBank/DDBJ databases">
        <title>Complete genome sequence of Rhizobium gallicum bv. gallicum R602.</title>
        <authorList>
            <person name="Bustos P."/>
            <person name="Santamaria R.I."/>
            <person name="Lozano L."/>
            <person name="Acosta J.L."/>
            <person name="Ormeno-Orrillo E."/>
            <person name="Rogel M.A."/>
            <person name="Romero D."/>
            <person name="Cevallos M.A."/>
            <person name="Martinez-Romero E."/>
            <person name="Gonzalez V."/>
        </authorList>
    </citation>
    <scope>NUCLEOTIDE SEQUENCE [LARGE SCALE GENOMIC DNA]</scope>
    <source>
        <strain evidence="1 2">R602</strain>
        <plasmid evidence="1 2">pRgalR602c</plasmid>
    </source>
</reference>
<evidence type="ECO:0000313" key="1">
    <source>
        <dbReference type="EMBL" id="AJD45759.1"/>
    </source>
</evidence>
<keyword evidence="1" id="KW-0614">Plasmid</keyword>
<dbReference type="Proteomes" id="UP000031368">
    <property type="component" value="Plasmid pRgalR602c"/>
</dbReference>
<evidence type="ECO:0000313" key="2">
    <source>
        <dbReference type="Proteomes" id="UP000031368"/>
    </source>
</evidence>
<name>A0A0B4XCL3_9HYPH</name>
<accession>A0A0B4XCL3</accession>
<organism evidence="1 2">
    <name type="scientific">Rhizobium gallicum bv. gallicum R602sp</name>
    <dbReference type="NCBI Taxonomy" id="1041138"/>
    <lineage>
        <taxon>Bacteria</taxon>
        <taxon>Pseudomonadati</taxon>
        <taxon>Pseudomonadota</taxon>
        <taxon>Alphaproteobacteria</taxon>
        <taxon>Hyphomicrobiales</taxon>
        <taxon>Rhizobiaceae</taxon>
        <taxon>Rhizobium/Agrobacterium group</taxon>
        <taxon>Rhizobium</taxon>
    </lineage>
</organism>
<keyword evidence="2" id="KW-1185">Reference proteome</keyword>
<dbReference type="EMBL" id="CP006880">
    <property type="protein sequence ID" value="AJD45759.1"/>
    <property type="molecule type" value="Genomic_DNA"/>
</dbReference>
<protein>
    <submittedName>
        <fullName evidence="1">Uncharacterized protein</fullName>
    </submittedName>
</protein>
<dbReference type="HOGENOM" id="CLU_2901089_0_0_5"/>
<dbReference type="KEGG" id="rga:RGR602_PC01735"/>
<sequence length="62" mass="6861">MVAGDWQVSVQDTISSTNVAQWVLLNMKTSWLPDEGVDKEVDVEEKAAFLSPQAAFEPFSNC</sequence>
<dbReference type="AlphaFoldDB" id="A0A0B4XCL3"/>
<proteinExistence type="predicted"/>